<keyword evidence="2" id="KW-1185">Reference proteome</keyword>
<evidence type="ECO:0008006" key="3">
    <source>
        <dbReference type="Google" id="ProtNLM"/>
    </source>
</evidence>
<evidence type="ECO:0000313" key="2">
    <source>
        <dbReference type="Proteomes" id="UP000323426"/>
    </source>
</evidence>
<sequence>MAAATFWFLNALNKNYSNIRTSYPIHFVYDEAKLIPLKPLPEQVEINVSGKGWKLLRKSLMLDVRPAEIVVFSLPRQPYLTGSALRPSISGVLDGLQLNFVLTDTVHFSFDRRIQRHIPLAVDSTKIKIANNVVIASPIAINPDSVTFDGPASIINTFPSPFPVQLPITNIDRSFKRFVPLAYNNTSLVKANIPEVEVSFAVSPLTWEEKVIAPTIINAPEGVQLQVYPQAITILYGYRQSNAAPIKPEQFGLTLNYATLNPADSTVAVEIVRKPVQVHQFVIKPQRVKIIPVL</sequence>
<gene>
    <name evidence="1" type="ORF">F0145_14675</name>
</gene>
<accession>A0A5M6DCG1</accession>
<comment type="caution">
    <text evidence="1">The sequence shown here is derived from an EMBL/GenBank/DDBJ whole genome shotgun (WGS) entry which is preliminary data.</text>
</comment>
<protein>
    <recommendedName>
        <fullName evidence="3">YbbR-like domain-containing protein</fullName>
    </recommendedName>
</protein>
<organism evidence="1 2">
    <name type="scientific">Adhaeribacter rhizoryzae</name>
    <dbReference type="NCBI Taxonomy" id="2607907"/>
    <lineage>
        <taxon>Bacteria</taxon>
        <taxon>Pseudomonadati</taxon>
        <taxon>Bacteroidota</taxon>
        <taxon>Cytophagia</taxon>
        <taxon>Cytophagales</taxon>
        <taxon>Hymenobacteraceae</taxon>
        <taxon>Adhaeribacter</taxon>
    </lineage>
</organism>
<name>A0A5M6DCG1_9BACT</name>
<reference evidence="1 2" key="1">
    <citation type="submission" date="2019-09" db="EMBL/GenBank/DDBJ databases">
        <title>Genome sequence and assembly of Adhaeribacter sp.</title>
        <authorList>
            <person name="Chhetri G."/>
        </authorList>
    </citation>
    <scope>NUCLEOTIDE SEQUENCE [LARGE SCALE GENOMIC DNA]</scope>
    <source>
        <strain evidence="1 2">DK36</strain>
    </source>
</reference>
<proteinExistence type="predicted"/>
<dbReference type="Proteomes" id="UP000323426">
    <property type="component" value="Unassembled WGS sequence"/>
</dbReference>
<dbReference type="EMBL" id="VWSF01000011">
    <property type="protein sequence ID" value="KAA5544156.1"/>
    <property type="molecule type" value="Genomic_DNA"/>
</dbReference>
<dbReference type="AlphaFoldDB" id="A0A5M6DCG1"/>
<evidence type="ECO:0000313" key="1">
    <source>
        <dbReference type="EMBL" id="KAA5544156.1"/>
    </source>
</evidence>